<sequence length="951" mass="99359">MAVLSPGRYVLASIVVAAAVVWHAFSTRQQFFPSMVYLSSSKFSLAVLGNLGFAMALATYKVVLRIFLGRLRDSEVERVNDKVGQAVVETCLAMTIFREDFTAAFLSMFIILSFVKIFHWLVQDRVDFIETTPNVTRLQHIRIVAFTLVLLGIDIWFLHYSIGRTMERVRANRPVGVDLLFAFEYTVQASTIVLTFIKYCLSMVDIAMEGRWEGKGVAVFYLELTLDMLHLLVYCAFFAVVFSTYGIPLHLVRDLYWTFRNFNQRVRDFLRYRRITANMDQSFPDATEEDLQRADHVCIICREELTTQGRNKKLGCNHVFHLHCLRSWLERQQNCPICRRSVVPPTPAAAAHAHAHAHAPRAAGAAVPPGDAPAAAGAAAPGAPGAAAGAALPGGLPAFQPAAAAAQPAAGAAAGAGLPAAGWPDVAHGGAGAAVPPLRRRRGWRLIGGAGAGEAAAQGMAVDAAGWHMVAHYPQWVPAAPVPMAMFVPAGGLPQIQYAGQQTPEQVLAAQQQAAAAAAAAAVSSISLMVPLAGAPAAGAAGEGSAPAPPTPQQHLAAVAATAAAAASLLAPAGSGPPHPPADPATAAATAAAAAAMEKVLQQQLASLRAHQQVARQAVAQQQPQPEQRAQHEQPAPAQQAQQEPAQQAAPAVARCPHPGALGAAENGMADGWKPDRALAGVSEAEQLIAAAASGNTLAVVSMLGAYTRLGRPWPVAPATLLFAAVKAHQPAVASLMLSMGAPAHLACGQLGPADRAALAAAGISVEGASHVCPLVIAVREQNLDLCRLLLHYGAPASRAADGLPALLHFVDAATAAGRQRAASIGPGRTTSGGGGGGGSSHGVPSRAATTSSSMLSGLRSRSSDDLATFLDNLEHQLQLLSMLLASGGCPLERPVPPHPDRCFLSACQEPALLRMAVNHIVDQCRRGRQLSSDEARQLVDAAGRAVLGGF</sequence>
<evidence type="ECO:0000313" key="19">
    <source>
        <dbReference type="EMBL" id="PRW51108.1"/>
    </source>
</evidence>
<dbReference type="Gene3D" id="3.30.40.10">
    <property type="entry name" value="Zinc/RING finger domain, C3HC4 (zinc finger)"/>
    <property type="match status" value="1"/>
</dbReference>
<keyword evidence="9 15" id="KW-0863">Zinc-finger</keyword>
<name>A0A2P6TP50_CHLSO</name>
<evidence type="ECO:0000256" key="2">
    <source>
        <dbReference type="ARBA" id="ARBA00004477"/>
    </source>
</evidence>
<dbReference type="InterPro" id="IPR001841">
    <property type="entry name" value="Znf_RING"/>
</dbReference>
<dbReference type="EC" id="2.3.2.27" evidence="5"/>
<evidence type="ECO:0000256" key="12">
    <source>
        <dbReference type="ARBA" id="ARBA00022833"/>
    </source>
</evidence>
<evidence type="ECO:0000256" key="8">
    <source>
        <dbReference type="ARBA" id="ARBA00022723"/>
    </source>
</evidence>
<evidence type="ECO:0000256" key="9">
    <source>
        <dbReference type="ARBA" id="ARBA00022771"/>
    </source>
</evidence>
<dbReference type="GO" id="GO:0008270">
    <property type="term" value="F:zinc ion binding"/>
    <property type="evidence" value="ECO:0007669"/>
    <property type="project" value="UniProtKB-KW"/>
</dbReference>
<keyword evidence="10" id="KW-0833">Ubl conjugation pathway</keyword>
<dbReference type="CDD" id="cd16479">
    <property type="entry name" value="RING-H2_synoviolin"/>
    <property type="match status" value="1"/>
</dbReference>
<dbReference type="PANTHER" id="PTHR22763">
    <property type="entry name" value="RING ZINC FINGER PROTEIN"/>
    <property type="match status" value="1"/>
</dbReference>
<protein>
    <recommendedName>
        <fullName evidence="5">RING-type E3 ubiquitin transferase</fullName>
        <ecNumber evidence="5">2.3.2.27</ecNumber>
    </recommendedName>
</protein>
<feature type="compositionally biased region" description="Gly residues" evidence="16">
    <location>
        <begin position="831"/>
        <end position="841"/>
    </location>
</feature>
<feature type="domain" description="RING-type" evidence="18">
    <location>
        <begin position="298"/>
        <end position="339"/>
    </location>
</feature>
<feature type="transmembrane region" description="Helical" evidence="17">
    <location>
        <begin position="141"/>
        <end position="163"/>
    </location>
</feature>
<evidence type="ECO:0000313" key="20">
    <source>
        <dbReference type="Proteomes" id="UP000239899"/>
    </source>
</evidence>
<dbReference type="Proteomes" id="UP000239899">
    <property type="component" value="Unassembled WGS sequence"/>
</dbReference>
<dbReference type="SUPFAM" id="SSF57850">
    <property type="entry name" value="RING/U-box"/>
    <property type="match status" value="1"/>
</dbReference>
<comment type="pathway">
    <text evidence="3">Protein modification; protein ubiquitination.</text>
</comment>
<dbReference type="SMART" id="SM00184">
    <property type="entry name" value="RING"/>
    <property type="match status" value="1"/>
</dbReference>
<keyword evidence="7 17" id="KW-0812">Transmembrane</keyword>
<feature type="compositionally biased region" description="Low complexity" evidence="16">
    <location>
        <begin position="821"/>
        <end position="830"/>
    </location>
</feature>
<feature type="compositionally biased region" description="Low complexity" evidence="16">
    <location>
        <begin position="842"/>
        <end position="860"/>
    </location>
</feature>
<evidence type="ECO:0000256" key="16">
    <source>
        <dbReference type="SAM" id="MobiDB-lite"/>
    </source>
</evidence>
<dbReference type="InterPro" id="IPR036770">
    <property type="entry name" value="Ankyrin_rpt-contain_sf"/>
</dbReference>
<keyword evidence="13 17" id="KW-1133">Transmembrane helix</keyword>
<keyword evidence="11" id="KW-0256">Endoplasmic reticulum</keyword>
<keyword evidence="8" id="KW-0479">Metal-binding</keyword>
<dbReference type="OrthoDB" id="7759664at2759"/>
<evidence type="ECO:0000256" key="7">
    <source>
        <dbReference type="ARBA" id="ARBA00022692"/>
    </source>
</evidence>
<feature type="compositionally biased region" description="Low complexity" evidence="16">
    <location>
        <begin position="537"/>
        <end position="546"/>
    </location>
</feature>
<feature type="compositionally biased region" description="Low complexity" evidence="16">
    <location>
        <begin position="616"/>
        <end position="654"/>
    </location>
</feature>
<dbReference type="InterPro" id="IPR013083">
    <property type="entry name" value="Znf_RING/FYVE/PHD"/>
</dbReference>
<evidence type="ECO:0000256" key="10">
    <source>
        <dbReference type="ARBA" id="ARBA00022786"/>
    </source>
</evidence>
<evidence type="ECO:0000256" key="3">
    <source>
        <dbReference type="ARBA" id="ARBA00004906"/>
    </source>
</evidence>
<evidence type="ECO:0000256" key="15">
    <source>
        <dbReference type="PROSITE-ProRule" id="PRU00175"/>
    </source>
</evidence>
<dbReference type="STRING" id="3076.A0A2P6TP50"/>
<evidence type="ECO:0000256" key="17">
    <source>
        <dbReference type="SAM" id="Phobius"/>
    </source>
</evidence>
<keyword evidence="14 17" id="KW-0472">Membrane</keyword>
<dbReference type="GO" id="GO:0043161">
    <property type="term" value="P:proteasome-mediated ubiquitin-dependent protein catabolic process"/>
    <property type="evidence" value="ECO:0007669"/>
    <property type="project" value="TreeGrafter"/>
</dbReference>
<dbReference type="EMBL" id="LHPG02000010">
    <property type="protein sequence ID" value="PRW51108.1"/>
    <property type="molecule type" value="Genomic_DNA"/>
</dbReference>
<keyword evidence="12" id="KW-0862">Zinc</keyword>
<accession>A0A2P6TP50</accession>
<evidence type="ECO:0000256" key="6">
    <source>
        <dbReference type="ARBA" id="ARBA00022679"/>
    </source>
</evidence>
<dbReference type="Gene3D" id="1.25.40.20">
    <property type="entry name" value="Ankyrin repeat-containing domain"/>
    <property type="match status" value="1"/>
</dbReference>
<dbReference type="InterPro" id="IPR057992">
    <property type="entry name" value="TPR_SYVN1_N"/>
</dbReference>
<feature type="compositionally biased region" description="Low complexity" evidence="16">
    <location>
        <begin position="556"/>
        <end position="574"/>
    </location>
</feature>
<keyword evidence="6" id="KW-0808">Transferase</keyword>
<evidence type="ECO:0000256" key="1">
    <source>
        <dbReference type="ARBA" id="ARBA00000900"/>
    </source>
</evidence>
<feature type="region of interest" description="Disordered" evidence="16">
    <location>
        <begin position="616"/>
        <end position="669"/>
    </location>
</feature>
<dbReference type="Pfam" id="PF13639">
    <property type="entry name" value="zf-RING_2"/>
    <property type="match status" value="1"/>
</dbReference>
<gene>
    <name evidence="19" type="ORF">C2E21_5402</name>
</gene>
<comment type="similarity">
    <text evidence="4">Belongs to the HRD1 family.</text>
</comment>
<feature type="transmembrane region" description="Helical" evidence="17">
    <location>
        <begin position="45"/>
        <end position="68"/>
    </location>
</feature>
<dbReference type="InterPro" id="IPR050731">
    <property type="entry name" value="HRD1_E3_ubiq-ligases"/>
</dbReference>
<dbReference type="GO" id="GO:0016874">
    <property type="term" value="F:ligase activity"/>
    <property type="evidence" value="ECO:0007669"/>
    <property type="project" value="UniProtKB-KW"/>
</dbReference>
<feature type="transmembrane region" description="Helical" evidence="17">
    <location>
        <begin position="231"/>
        <end position="252"/>
    </location>
</feature>
<dbReference type="PANTHER" id="PTHR22763:SF184">
    <property type="entry name" value="E3 UBIQUITIN-PROTEIN LIGASE SYNOVIOLIN"/>
    <property type="match status" value="1"/>
</dbReference>
<evidence type="ECO:0000259" key="18">
    <source>
        <dbReference type="PROSITE" id="PS50089"/>
    </source>
</evidence>
<dbReference type="AlphaFoldDB" id="A0A2P6TP50"/>
<comment type="caution">
    <text evidence="19">The sequence shown here is derived from an EMBL/GenBank/DDBJ whole genome shotgun (WGS) entry which is preliminary data.</text>
</comment>
<comment type="subcellular location">
    <subcellularLocation>
        <location evidence="2">Endoplasmic reticulum membrane</location>
        <topology evidence="2">Multi-pass membrane protein</topology>
    </subcellularLocation>
</comment>
<dbReference type="InterPro" id="IPR058051">
    <property type="entry name" value="Znf_RING_synoviolin"/>
</dbReference>
<feature type="transmembrane region" description="Helical" evidence="17">
    <location>
        <begin position="101"/>
        <end position="121"/>
    </location>
</feature>
<comment type="catalytic activity">
    <reaction evidence="1">
        <text>S-ubiquitinyl-[E2 ubiquitin-conjugating enzyme]-L-cysteine + [acceptor protein]-L-lysine = [E2 ubiquitin-conjugating enzyme]-L-cysteine + N(6)-ubiquitinyl-[acceptor protein]-L-lysine.</text>
        <dbReference type="EC" id="2.3.2.27"/>
    </reaction>
</comment>
<evidence type="ECO:0000256" key="5">
    <source>
        <dbReference type="ARBA" id="ARBA00012483"/>
    </source>
</evidence>
<evidence type="ECO:0000256" key="14">
    <source>
        <dbReference type="ARBA" id="ARBA00023136"/>
    </source>
</evidence>
<dbReference type="Pfam" id="PF25563">
    <property type="entry name" value="TPR_SYVN1_N"/>
    <property type="match status" value="1"/>
</dbReference>
<organism evidence="19 20">
    <name type="scientific">Chlorella sorokiniana</name>
    <name type="common">Freshwater green alga</name>
    <dbReference type="NCBI Taxonomy" id="3076"/>
    <lineage>
        <taxon>Eukaryota</taxon>
        <taxon>Viridiplantae</taxon>
        <taxon>Chlorophyta</taxon>
        <taxon>core chlorophytes</taxon>
        <taxon>Trebouxiophyceae</taxon>
        <taxon>Chlorellales</taxon>
        <taxon>Chlorellaceae</taxon>
        <taxon>Chlorella clade</taxon>
        <taxon>Chlorella</taxon>
    </lineage>
</organism>
<feature type="compositionally biased region" description="Low complexity" evidence="16">
    <location>
        <begin position="360"/>
        <end position="387"/>
    </location>
</feature>
<keyword evidence="20" id="KW-1185">Reference proteome</keyword>
<evidence type="ECO:0000256" key="4">
    <source>
        <dbReference type="ARBA" id="ARBA00010089"/>
    </source>
</evidence>
<feature type="region of interest" description="Disordered" evidence="16">
    <location>
        <begin position="349"/>
        <end position="387"/>
    </location>
</feature>
<evidence type="ECO:0000256" key="13">
    <source>
        <dbReference type="ARBA" id="ARBA00022989"/>
    </source>
</evidence>
<evidence type="ECO:0000256" key="11">
    <source>
        <dbReference type="ARBA" id="ARBA00022824"/>
    </source>
</evidence>
<reference evidence="19 20" key="1">
    <citation type="journal article" date="2018" name="Plant J.">
        <title>Genome sequences of Chlorella sorokiniana UTEX 1602 and Micractinium conductrix SAG 241.80: implications to maltose excretion by a green alga.</title>
        <authorList>
            <person name="Arriola M.B."/>
            <person name="Velmurugan N."/>
            <person name="Zhang Y."/>
            <person name="Plunkett M.H."/>
            <person name="Hondzo H."/>
            <person name="Barney B.M."/>
        </authorList>
    </citation>
    <scope>NUCLEOTIDE SEQUENCE [LARGE SCALE GENOMIC DNA]</scope>
    <source>
        <strain evidence="20">UTEX 1602</strain>
    </source>
</reference>
<feature type="region of interest" description="Disordered" evidence="16">
    <location>
        <begin position="821"/>
        <end position="860"/>
    </location>
</feature>
<dbReference type="GO" id="GO:0061630">
    <property type="term" value="F:ubiquitin protein ligase activity"/>
    <property type="evidence" value="ECO:0007669"/>
    <property type="project" value="UniProtKB-EC"/>
</dbReference>
<proteinExistence type="inferred from homology"/>
<dbReference type="GO" id="GO:0005789">
    <property type="term" value="C:endoplasmic reticulum membrane"/>
    <property type="evidence" value="ECO:0007669"/>
    <property type="project" value="UniProtKB-SubCell"/>
</dbReference>
<dbReference type="PROSITE" id="PS50089">
    <property type="entry name" value="ZF_RING_2"/>
    <property type="match status" value="1"/>
</dbReference>
<dbReference type="SUPFAM" id="SSF48403">
    <property type="entry name" value="Ankyrin repeat"/>
    <property type="match status" value="1"/>
</dbReference>
<feature type="transmembrane region" description="Helical" evidence="17">
    <location>
        <begin position="7"/>
        <end position="25"/>
    </location>
</feature>
<feature type="region of interest" description="Disordered" evidence="16">
    <location>
        <begin position="537"/>
        <end position="590"/>
    </location>
</feature>
<dbReference type="GO" id="GO:0036503">
    <property type="term" value="P:ERAD pathway"/>
    <property type="evidence" value="ECO:0007669"/>
    <property type="project" value="TreeGrafter"/>
</dbReference>